<keyword evidence="3" id="KW-0479">Metal-binding</keyword>
<feature type="domain" description="XPG N-terminal" evidence="9">
    <location>
        <begin position="1"/>
        <end position="118"/>
    </location>
</feature>
<sequence>MGVRDLGKIIKARSPSSVTTYTSLAPFRGKRFAIDANLLTTKFHYAEAGTRPPDARLGGGAPLGDGKGGGHSHARAWYWFLEALRKHGIHPVVVFDGDTRLAAKAPENERRRDARALQGARAAAEGGRGARLREVEAVMARIADDERPAVVEGFRHVVERMWSRRDGSGGGELVPAVAATGGEGSSAAAAAAAVEQRVSLTQIEALLAQDRQEVPPSSAPAGARPLVAPAEPLPLEAADSATAAASKAAIRDIDRLLDVEQAPASAPASPSTDPLPTTADEPHPSPLANLADADVSPSERPPLAHSPDVPPTVAVSPPISPEAALSPSLAAALAASRLANTAKLTSLAGPGPAASHGAIVAHVVALATLFAEYRADVLNPVYSRNQARVTEDEGRFFEGLLRYGTPAEAAETAVAAASDAASEDGRELGEKEEEEESPVPPTKDAELGDIIAQSDKYFDSHLKRSDGVPRAAFKEVRRLVAALGVPYLEPSPHDPHEAEGVCAALCTLGHADYVVSEDLDAAVYGAPLLRFVTVTPAGTGREPKKPMTVLDPARLRDDLGLTRAEFVDFALLCGTDFTDRVYKVGPVLAHKLIVTHSTIERALAANDAGLKPALVLPEAMDREAYLERIRAARAIFNGVPQLPLPLAPSSSSTDSSSLSEPSSSSSTPSPSTFLGSLTPSPPSPILPALLRSYGIHRSRHLSSRGTATASPALSAALDDADVDVDLGEDVDDVARGRELDELEGAESGSSGLGLGLDEWARAQEALDAALVDDGDVLGQEWDGAVAGQEDEGSEGEGGEGREPARSVSDEFERLYL</sequence>
<keyword evidence="4" id="KW-0255">Endonuclease</keyword>
<evidence type="ECO:0000256" key="6">
    <source>
        <dbReference type="ARBA" id="ARBA00022842"/>
    </source>
</evidence>
<dbReference type="Pfam" id="PF00867">
    <property type="entry name" value="XPG_I"/>
    <property type="match status" value="1"/>
</dbReference>
<dbReference type="Pfam" id="PF00752">
    <property type="entry name" value="XPG_N"/>
    <property type="match status" value="1"/>
</dbReference>
<dbReference type="OrthoDB" id="31113at2759"/>
<dbReference type="SMART" id="SM00485">
    <property type="entry name" value="XPGN"/>
    <property type="match status" value="1"/>
</dbReference>
<dbReference type="Proteomes" id="UP000053890">
    <property type="component" value="Unassembled WGS sequence"/>
</dbReference>
<dbReference type="PRINTS" id="PR00853">
    <property type="entry name" value="XPGRADSUPER"/>
</dbReference>
<gene>
    <name evidence="10" type="ORF">RHOBADRAFT_53535</name>
</gene>
<dbReference type="GO" id="GO:0046872">
    <property type="term" value="F:metal ion binding"/>
    <property type="evidence" value="ECO:0007669"/>
    <property type="project" value="UniProtKB-KW"/>
</dbReference>
<dbReference type="SUPFAM" id="SSF47807">
    <property type="entry name" value="5' to 3' exonuclease, C-terminal subdomain"/>
    <property type="match status" value="1"/>
</dbReference>
<dbReference type="OMA" id="TEEDESC"/>
<evidence type="ECO:0000256" key="3">
    <source>
        <dbReference type="ARBA" id="ARBA00022723"/>
    </source>
</evidence>
<name>A0A194S4Y1_RHOGW</name>
<feature type="region of interest" description="Disordered" evidence="7">
    <location>
        <begin position="779"/>
        <end position="816"/>
    </location>
</feature>
<dbReference type="CDD" id="cd09897">
    <property type="entry name" value="H3TH_FEN1-XPG-like"/>
    <property type="match status" value="1"/>
</dbReference>
<proteinExistence type="predicted"/>
<dbReference type="SMART" id="SM00279">
    <property type="entry name" value="HhH2"/>
    <property type="match status" value="1"/>
</dbReference>
<dbReference type="PANTHER" id="PTHR11081:SF9">
    <property type="entry name" value="FLAP ENDONUCLEASE 1"/>
    <property type="match status" value="1"/>
</dbReference>
<dbReference type="AlphaFoldDB" id="A0A194S4Y1"/>
<evidence type="ECO:0000313" key="11">
    <source>
        <dbReference type="Proteomes" id="UP000053890"/>
    </source>
</evidence>
<dbReference type="InterPro" id="IPR006085">
    <property type="entry name" value="XPG_DNA_repair_N"/>
</dbReference>
<dbReference type="GO" id="GO:0003677">
    <property type="term" value="F:DNA binding"/>
    <property type="evidence" value="ECO:0007669"/>
    <property type="project" value="InterPro"/>
</dbReference>
<dbReference type="Gene3D" id="3.40.50.1010">
    <property type="entry name" value="5'-nuclease"/>
    <property type="match status" value="2"/>
</dbReference>
<dbReference type="InterPro" id="IPR029060">
    <property type="entry name" value="PIN-like_dom_sf"/>
</dbReference>
<dbReference type="PANTHER" id="PTHR11081">
    <property type="entry name" value="FLAP ENDONUCLEASE FAMILY MEMBER"/>
    <property type="match status" value="1"/>
</dbReference>
<accession>A0A194S4Y1</accession>
<dbReference type="Gene3D" id="1.10.150.20">
    <property type="entry name" value="5' to 3' exonuclease, C-terminal subdomain"/>
    <property type="match status" value="1"/>
</dbReference>
<protein>
    <recommendedName>
        <fullName evidence="12">PIN domain-like protein</fullName>
    </recommendedName>
</protein>
<dbReference type="RefSeq" id="XP_018271619.1">
    <property type="nucleotide sequence ID" value="XM_018416884.1"/>
</dbReference>
<dbReference type="SMART" id="SM00484">
    <property type="entry name" value="XPGI"/>
    <property type="match status" value="1"/>
</dbReference>
<feature type="domain" description="XPG-I" evidence="8">
    <location>
        <begin position="481"/>
        <end position="561"/>
    </location>
</feature>
<dbReference type="GeneID" id="28977332"/>
<dbReference type="SUPFAM" id="SSF88723">
    <property type="entry name" value="PIN domain-like"/>
    <property type="match status" value="1"/>
</dbReference>
<evidence type="ECO:0000256" key="2">
    <source>
        <dbReference type="ARBA" id="ARBA00022722"/>
    </source>
</evidence>
<dbReference type="STRING" id="578459.A0A194S4Y1"/>
<dbReference type="InterPro" id="IPR006084">
    <property type="entry name" value="XPG/Rad2"/>
</dbReference>
<feature type="compositionally biased region" description="Low complexity" evidence="7">
    <location>
        <begin position="647"/>
        <end position="678"/>
    </location>
</feature>
<evidence type="ECO:0000259" key="9">
    <source>
        <dbReference type="SMART" id="SM00485"/>
    </source>
</evidence>
<reference evidence="10 11" key="1">
    <citation type="journal article" date="2015" name="Front. Microbiol.">
        <title>Genome sequence of the plant growth promoting endophytic yeast Rhodotorula graminis WP1.</title>
        <authorList>
            <person name="Firrincieli A."/>
            <person name="Otillar R."/>
            <person name="Salamov A."/>
            <person name="Schmutz J."/>
            <person name="Khan Z."/>
            <person name="Redman R.S."/>
            <person name="Fleck N.D."/>
            <person name="Lindquist E."/>
            <person name="Grigoriev I.V."/>
            <person name="Doty S.L."/>
        </authorList>
    </citation>
    <scope>NUCLEOTIDE SEQUENCE [LARGE SCALE GENOMIC DNA]</scope>
    <source>
        <strain evidence="10 11">WP1</strain>
    </source>
</reference>
<evidence type="ECO:0000256" key="7">
    <source>
        <dbReference type="SAM" id="MobiDB-lite"/>
    </source>
</evidence>
<evidence type="ECO:0008006" key="12">
    <source>
        <dbReference type="Google" id="ProtNLM"/>
    </source>
</evidence>
<organism evidence="10 11">
    <name type="scientific">Rhodotorula graminis (strain WP1)</name>
    <dbReference type="NCBI Taxonomy" id="578459"/>
    <lineage>
        <taxon>Eukaryota</taxon>
        <taxon>Fungi</taxon>
        <taxon>Dikarya</taxon>
        <taxon>Basidiomycota</taxon>
        <taxon>Pucciniomycotina</taxon>
        <taxon>Microbotryomycetes</taxon>
        <taxon>Sporidiobolales</taxon>
        <taxon>Sporidiobolaceae</taxon>
        <taxon>Rhodotorula</taxon>
    </lineage>
</organism>
<dbReference type="EMBL" id="KQ474078">
    <property type="protein sequence ID" value="KPV75570.1"/>
    <property type="molecule type" value="Genomic_DNA"/>
</dbReference>
<evidence type="ECO:0000256" key="5">
    <source>
        <dbReference type="ARBA" id="ARBA00022801"/>
    </source>
</evidence>
<feature type="region of interest" description="Disordered" evidence="7">
    <location>
        <begin position="646"/>
        <end position="678"/>
    </location>
</feature>
<feature type="region of interest" description="Disordered" evidence="7">
    <location>
        <begin position="412"/>
        <end position="446"/>
    </location>
</feature>
<dbReference type="InterPro" id="IPR036279">
    <property type="entry name" value="5-3_exonuclease_C_sf"/>
</dbReference>
<keyword evidence="6" id="KW-0460">Magnesium</keyword>
<evidence type="ECO:0000259" key="8">
    <source>
        <dbReference type="SMART" id="SM00484"/>
    </source>
</evidence>
<feature type="region of interest" description="Disordered" evidence="7">
    <location>
        <begin position="261"/>
        <end position="315"/>
    </location>
</feature>
<dbReference type="GO" id="GO:0006281">
    <property type="term" value="P:DNA repair"/>
    <property type="evidence" value="ECO:0007669"/>
    <property type="project" value="UniProtKB-ARBA"/>
</dbReference>
<dbReference type="InterPro" id="IPR008918">
    <property type="entry name" value="HhH2"/>
</dbReference>
<evidence type="ECO:0000313" key="10">
    <source>
        <dbReference type="EMBL" id="KPV75570.1"/>
    </source>
</evidence>
<comment type="cofactor">
    <cofactor evidence="1">
        <name>Mg(2+)</name>
        <dbReference type="ChEBI" id="CHEBI:18420"/>
    </cofactor>
</comment>
<dbReference type="InterPro" id="IPR006086">
    <property type="entry name" value="XPG-I_dom"/>
</dbReference>
<keyword evidence="11" id="KW-1185">Reference proteome</keyword>
<evidence type="ECO:0000256" key="4">
    <source>
        <dbReference type="ARBA" id="ARBA00022759"/>
    </source>
</evidence>
<keyword evidence="5" id="KW-0378">Hydrolase</keyword>
<keyword evidence="2" id="KW-0540">Nuclease</keyword>
<feature type="compositionally biased region" description="Basic and acidic residues" evidence="7">
    <location>
        <begin position="798"/>
        <end position="816"/>
    </location>
</feature>
<feature type="compositionally biased region" description="Acidic residues" evidence="7">
    <location>
        <begin position="788"/>
        <end position="797"/>
    </location>
</feature>
<feature type="compositionally biased region" description="Low complexity" evidence="7">
    <location>
        <begin position="262"/>
        <end position="279"/>
    </location>
</feature>
<evidence type="ECO:0000256" key="1">
    <source>
        <dbReference type="ARBA" id="ARBA00001946"/>
    </source>
</evidence>
<dbReference type="GO" id="GO:0017108">
    <property type="term" value="F:5'-flap endonuclease activity"/>
    <property type="evidence" value="ECO:0007669"/>
    <property type="project" value="TreeGrafter"/>
</dbReference>